<keyword evidence="5" id="KW-0326">Glycosidase</keyword>
<name>A0AAV5KPZ5_9ROSI</name>
<dbReference type="EMBL" id="BPVZ01000072">
    <property type="protein sequence ID" value="GKV26626.1"/>
    <property type="molecule type" value="Genomic_DNA"/>
</dbReference>
<dbReference type="Pfam" id="PF00332">
    <property type="entry name" value="Glyco_hydro_17"/>
    <property type="match status" value="1"/>
</dbReference>
<dbReference type="InterPro" id="IPR017853">
    <property type="entry name" value="GH"/>
</dbReference>
<evidence type="ECO:0000256" key="6">
    <source>
        <dbReference type="RuleBase" id="RU004335"/>
    </source>
</evidence>
<proteinExistence type="inferred from homology"/>
<dbReference type="InterPro" id="IPR000490">
    <property type="entry name" value="Glyco_hydro_17"/>
</dbReference>
<dbReference type="GO" id="GO:0042973">
    <property type="term" value="F:glucan endo-1,3-beta-D-glucosidase activity"/>
    <property type="evidence" value="ECO:0007669"/>
    <property type="project" value="UniProtKB-EC"/>
</dbReference>
<dbReference type="GO" id="GO:0005975">
    <property type="term" value="P:carbohydrate metabolic process"/>
    <property type="evidence" value="ECO:0007669"/>
    <property type="project" value="InterPro"/>
</dbReference>
<evidence type="ECO:0000256" key="2">
    <source>
        <dbReference type="ARBA" id="ARBA00008773"/>
    </source>
</evidence>
<evidence type="ECO:0000313" key="8">
    <source>
        <dbReference type="Proteomes" id="UP001054252"/>
    </source>
</evidence>
<accession>A0AAV5KPZ5</accession>
<dbReference type="SUPFAM" id="SSF51445">
    <property type="entry name" value="(Trans)glycosidases"/>
    <property type="match status" value="1"/>
</dbReference>
<reference evidence="7 8" key="1">
    <citation type="journal article" date="2021" name="Commun. Biol.">
        <title>The genome of Shorea leprosula (Dipterocarpaceae) highlights the ecological relevance of drought in aseasonal tropical rainforests.</title>
        <authorList>
            <person name="Ng K.K.S."/>
            <person name="Kobayashi M.J."/>
            <person name="Fawcett J.A."/>
            <person name="Hatakeyama M."/>
            <person name="Paape T."/>
            <person name="Ng C.H."/>
            <person name="Ang C.C."/>
            <person name="Tnah L.H."/>
            <person name="Lee C.T."/>
            <person name="Nishiyama T."/>
            <person name="Sese J."/>
            <person name="O'Brien M.J."/>
            <person name="Copetti D."/>
            <person name="Mohd Noor M.I."/>
            <person name="Ong R.C."/>
            <person name="Putra M."/>
            <person name="Sireger I.Z."/>
            <person name="Indrioko S."/>
            <person name="Kosugi Y."/>
            <person name="Izuno A."/>
            <person name="Isagi Y."/>
            <person name="Lee S.L."/>
            <person name="Shimizu K.K."/>
        </authorList>
    </citation>
    <scope>NUCLEOTIDE SEQUENCE [LARGE SCALE GENOMIC DNA]</scope>
    <source>
        <strain evidence="7">214</strain>
    </source>
</reference>
<evidence type="ECO:0000256" key="3">
    <source>
        <dbReference type="ARBA" id="ARBA00012780"/>
    </source>
</evidence>
<organism evidence="7 8">
    <name type="scientific">Rubroshorea leprosula</name>
    <dbReference type="NCBI Taxonomy" id="152421"/>
    <lineage>
        <taxon>Eukaryota</taxon>
        <taxon>Viridiplantae</taxon>
        <taxon>Streptophyta</taxon>
        <taxon>Embryophyta</taxon>
        <taxon>Tracheophyta</taxon>
        <taxon>Spermatophyta</taxon>
        <taxon>Magnoliopsida</taxon>
        <taxon>eudicotyledons</taxon>
        <taxon>Gunneridae</taxon>
        <taxon>Pentapetalae</taxon>
        <taxon>rosids</taxon>
        <taxon>malvids</taxon>
        <taxon>Malvales</taxon>
        <taxon>Dipterocarpaceae</taxon>
        <taxon>Rubroshorea</taxon>
    </lineage>
</organism>
<dbReference type="PANTHER" id="PTHR32227">
    <property type="entry name" value="GLUCAN ENDO-1,3-BETA-GLUCOSIDASE BG1-RELATED-RELATED"/>
    <property type="match status" value="1"/>
</dbReference>
<evidence type="ECO:0000313" key="7">
    <source>
        <dbReference type="EMBL" id="GKV26626.1"/>
    </source>
</evidence>
<dbReference type="Gene3D" id="3.20.20.80">
    <property type="entry name" value="Glycosidases"/>
    <property type="match status" value="1"/>
</dbReference>
<keyword evidence="8" id="KW-1185">Reference proteome</keyword>
<evidence type="ECO:0000256" key="1">
    <source>
        <dbReference type="ARBA" id="ARBA00000382"/>
    </source>
</evidence>
<dbReference type="InterPro" id="IPR044965">
    <property type="entry name" value="Glyco_hydro_17_plant"/>
</dbReference>
<evidence type="ECO:0000256" key="4">
    <source>
        <dbReference type="ARBA" id="ARBA00022801"/>
    </source>
</evidence>
<gene>
    <name evidence="7" type="ORF">SLEP1_g35891</name>
</gene>
<dbReference type="EC" id="3.2.1.39" evidence="3"/>
<dbReference type="Proteomes" id="UP001054252">
    <property type="component" value="Unassembled WGS sequence"/>
</dbReference>
<sequence>MLGSNLPGATQVVALYKQNNIQRMRLYFPDLYALQALRGSNIEVMLGVPNYELQQIAASQANADAWIQKNVKNYGDIKFRYTAIGNLVLVWPFDSYAHPCNAEDSKFSFSGWT</sequence>
<comment type="catalytic activity">
    <reaction evidence="1">
        <text>Hydrolysis of (1-&gt;3)-beta-D-glucosidic linkages in (1-&gt;3)-beta-D-glucans.</text>
        <dbReference type="EC" id="3.2.1.39"/>
    </reaction>
</comment>
<comment type="caution">
    <text evidence="7">The sequence shown here is derived from an EMBL/GenBank/DDBJ whole genome shotgun (WGS) entry which is preliminary data.</text>
</comment>
<comment type="similarity">
    <text evidence="2 6">Belongs to the glycosyl hydrolase 17 family.</text>
</comment>
<keyword evidence="4" id="KW-0378">Hydrolase</keyword>
<dbReference type="AlphaFoldDB" id="A0AAV5KPZ5"/>
<protein>
    <recommendedName>
        <fullName evidence="3">glucan endo-1,3-beta-D-glucosidase</fullName>
        <ecNumber evidence="3">3.2.1.39</ecNumber>
    </recommendedName>
</protein>
<evidence type="ECO:0000256" key="5">
    <source>
        <dbReference type="ARBA" id="ARBA00023295"/>
    </source>
</evidence>